<keyword evidence="9 11" id="KW-1133">Transmembrane helix</keyword>
<comment type="function">
    <text evidence="1">Converts cobyric acid to cobinamide by the addition of aminopropanol on the F carboxylic group.</text>
</comment>
<dbReference type="Pfam" id="PF03186">
    <property type="entry name" value="CobD_Cbib"/>
    <property type="match status" value="1"/>
</dbReference>
<dbReference type="InterPro" id="IPR004485">
    <property type="entry name" value="Cobalamin_biosynth_CobD/CbiB"/>
</dbReference>
<comment type="similarity">
    <text evidence="4">Belongs to the CobD/CbiB family.</text>
</comment>
<evidence type="ECO:0000256" key="2">
    <source>
        <dbReference type="ARBA" id="ARBA00004651"/>
    </source>
</evidence>
<proteinExistence type="inferred from homology"/>
<comment type="subcellular location">
    <subcellularLocation>
        <location evidence="2">Cell membrane</location>
        <topology evidence="2">Multi-pass membrane protein</topology>
    </subcellularLocation>
</comment>
<evidence type="ECO:0000256" key="3">
    <source>
        <dbReference type="ARBA" id="ARBA00004953"/>
    </source>
</evidence>
<evidence type="ECO:0000256" key="5">
    <source>
        <dbReference type="ARBA" id="ARBA00016185"/>
    </source>
</evidence>
<organism evidence="12 13">
    <name type="scientific">Candidatus Methanolliviera hydrocarbonicum</name>
    <dbReference type="NCBI Taxonomy" id="2491085"/>
    <lineage>
        <taxon>Archaea</taxon>
        <taxon>Methanobacteriati</taxon>
        <taxon>Methanobacteriota</taxon>
        <taxon>Candidatus Methanoliparia</taxon>
        <taxon>Candidatus Methanoliparales</taxon>
        <taxon>Candidatus Methanollivieraceae</taxon>
        <taxon>Candidatus Methanolliviera</taxon>
    </lineage>
</organism>
<keyword evidence="6" id="KW-1003">Cell membrane</keyword>
<evidence type="ECO:0000313" key="13">
    <source>
        <dbReference type="Proteomes" id="UP000320766"/>
    </source>
</evidence>
<evidence type="ECO:0000256" key="8">
    <source>
        <dbReference type="ARBA" id="ARBA00022692"/>
    </source>
</evidence>
<sequence length="247" mass="27816">MGKIIEKLADAGRKIRREERKKIYGFFILFLCLFSAGGLGYILQSYSGSSSEVFSIFILAYLIKSCFSFNSLIRSSHSAYQSIKRDLEEGREKVGKLVSRDVERLNERELISAVIESTSENFVDGFLSPLFYLALFGLPGILGFKIVSTLDSMIGYRNERWNEIGFASAKMDDVLNFIPSRLSILIISISSLKMDLRTVFIESRKVESPNSGYPMASVSSALKVKLTKPAHYVIGERFRDVEAEDII</sequence>
<dbReference type="HAMAP" id="MF_00024">
    <property type="entry name" value="CobD_CbiB"/>
    <property type="match status" value="1"/>
</dbReference>
<dbReference type="Proteomes" id="UP000320766">
    <property type="component" value="Unassembled WGS sequence"/>
</dbReference>
<dbReference type="GO" id="GO:0005886">
    <property type="term" value="C:plasma membrane"/>
    <property type="evidence" value="ECO:0007669"/>
    <property type="project" value="UniProtKB-SubCell"/>
</dbReference>
<dbReference type="EMBL" id="RXIL01000072">
    <property type="protein sequence ID" value="RZN69654.1"/>
    <property type="molecule type" value="Genomic_DNA"/>
</dbReference>
<protein>
    <recommendedName>
        <fullName evidence="5">Probable cobalamin biosynthesis protein CobD</fullName>
    </recommendedName>
</protein>
<reference evidence="12 13" key="1">
    <citation type="journal article" date="2019" name="Nat. Microbiol.">
        <title>Wide diversity of methane and short-chain alkane metabolisms in uncultured archaea.</title>
        <authorList>
            <person name="Borrel G."/>
            <person name="Adam P.S."/>
            <person name="McKay L.J."/>
            <person name="Chen L.X."/>
            <person name="Sierra-Garcia I.N."/>
            <person name="Sieber C.M."/>
            <person name="Letourneur Q."/>
            <person name="Ghozlane A."/>
            <person name="Andersen G.L."/>
            <person name="Li W.J."/>
            <person name="Hallam S.J."/>
            <person name="Muyzer G."/>
            <person name="de Oliveira V.M."/>
            <person name="Inskeep W.P."/>
            <person name="Banfield J.F."/>
            <person name="Gribaldo S."/>
        </authorList>
    </citation>
    <scope>NUCLEOTIDE SEQUENCE [LARGE SCALE GENOMIC DNA]</scope>
    <source>
        <strain evidence="12">NM1b</strain>
    </source>
</reference>
<evidence type="ECO:0000256" key="6">
    <source>
        <dbReference type="ARBA" id="ARBA00022475"/>
    </source>
</evidence>
<dbReference type="AlphaFoldDB" id="A0A520KWR9"/>
<evidence type="ECO:0000256" key="1">
    <source>
        <dbReference type="ARBA" id="ARBA00003384"/>
    </source>
</evidence>
<feature type="transmembrane region" description="Helical" evidence="11">
    <location>
        <begin position="130"/>
        <end position="154"/>
    </location>
</feature>
<comment type="pathway">
    <text evidence="3">Cofactor biosynthesis; adenosylcobalamin biosynthesis.</text>
</comment>
<name>A0A520KWR9_9EURY</name>
<evidence type="ECO:0000256" key="4">
    <source>
        <dbReference type="ARBA" id="ARBA00006263"/>
    </source>
</evidence>
<evidence type="ECO:0000256" key="9">
    <source>
        <dbReference type="ARBA" id="ARBA00022989"/>
    </source>
</evidence>
<feature type="non-terminal residue" evidence="12">
    <location>
        <position position="247"/>
    </location>
</feature>
<dbReference type="PANTHER" id="PTHR34308">
    <property type="entry name" value="COBALAMIN BIOSYNTHESIS PROTEIN CBIB"/>
    <property type="match status" value="1"/>
</dbReference>
<accession>A0A520KWR9</accession>
<dbReference type="GO" id="GO:0009236">
    <property type="term" value="P:cobalamin biosynthetic process"/>
    <property type="evidence" value="ECO:0007669"/>
    <property type="project" value="UniProtKB-UniPathway"/>
</dbReference>
<dbReference type="GO" id="GO:0048472">
    <property type="term" value="F:threonine-phosphate decarboxylase activity"/>
    <property type="evidence" value="ECO:0007669"/>
    <property type="project" value="InterPro"/>
</dbReference>
<feature type="transmembrane region" description="Helical" evidence="11">
    <location>
        <begin position="23"/>
        <end position="42"/>
    </location>
</feature>
<evidence type="ECO:0000256" key="10">
    <source>
        <dbReference type="ARBA" id="ARBA00023136"/>
    </source>
</evidence>
<keyword evidence="7" id="KW-0169">Cobalamin biosynthesis</keyword>
<evidence type="ECO:0000256" key="11">
    <source>
        <dbReference type="SAM" id="Phobius"/>
    </source>
</evidence>
<gene>
    <name evidence="12" type="primary">cobD</name>
    <name evidence="12" type="ORF">EF807_04350</name>
</gene>
<dbReference type="PANTHER" id="PTHR34308:SF1">
    <property type="entry name" value="COBALAMIN BIOSYNTHESIS PROTEIN CBIB"/>
    <property type="match status" value="1"/>
</dbReference>
<comment type="caution">
    <text evidence="12">The sequence shown here is derived from an EMBL/GenBank/DDBJ whole genome shotgun (WGS) entry which is preliminary data.</text>
</comment>
<evidence type="ECO:0000256" key="7">
    <source>
        <dbReference type="ARBA" id="ARBA00022573"/>
    </source>
</evidence>
<evidence type="ECO:0000313" key="12">
    <source>
        <dbReference type="EMBL" id="RZN69654.1"/>
    </source>
</evidence>
<dbReference type="UniPathway" id="UPA00148"/>
<dbReference type="NCBIfam" id="TIGR00380">
    <property type="entry name" value="cobal_cbiB"/>
    <property type="match status" value="1"/>
</dbReference>
<keyword evidence="8 11" id="KW-0812">Transmembrane</keyword>
<keyword evidence="10 11" id="KW-0472">Membrane</keyword>